<name>A0AA85IST5_TRIRE</name>
<dbReference type="Proteomes" id="UP000050795">
    <property type="component" value="Unassembled WGS sequence"/>
</dbReference>
<accession>A0AA85IST5</accession>
<proteinExistence type="predicted"/>
<dbReference type="AlphaFoldDB" id="A0AA85IST5"/>
<sequence>MSTTAKLNKGSVQPERDVELNADAAAEGAVSTFVSSAAVSFQTNLSSIMSTDFVACSNNVDSNDSVPETDTEIAEADLEEKQRLISQKFFQINSIRDVCVQGYEFFTQFPHRGCLIEDQRYLSYRKALVSSCITMKTC</sequence>
<keyword evidence="1" id="KW-1185">Reference proteome</keyword>
<reference evidence="1" key="1">
    <citation type="submission" date="2022-06" db="EMBL/GenBank/DDBJ databases">
        <authorList>
            <person name="Berger JAMES D."/>
            <person name="Berger JAMES D."/>
        </authorList>
    </citation>
    <scope>NUCLEOTIDE SEQUENCE [LARGE SCALE GENOMIC DNA]</scope>
</reference>
<dbReference type="WBParaSite" id="TREG1_105500.2">
    <property type="protein sequence ID" value="TREG1_105500.2"/>
    <property type="gene ID" value="TREG1_105500"/>
</dbReference>
<organism evidence="1 2">
    <name type="scientific">Trichobilharzia regenti</name>
    <name type="common">Nasal bird schistosome</name>
    <dbReference type="NCBI Taxonomy" id="157069"/>
    <lineage>
        <taxon>Eukaryota</taxon>
        <taxon>Metazoa</taxon>
        <taxon>Spiralia</taxon>
        <taxon>Lophotrochozoa</taxon>
        <taxon>Platyhelminthes</taxon>
        <taxon>Trematoda</taxon>
        <taxon>Digenea</taxon>
        <taxon>Strigeidida</taxon>
        <taxon>Schistosomatoidea</taxon>
        <taxon>Schistosomatidae</taxon>
        <taxon>Trichobilharzia</taxon>
    </lineage>
</organism>
<evidence type="ECO:0000313" key="1">
    <source>
        <dbReference type="Proteomes" id="UP000050795"/>
    </source>
</evidence>
<reference evidence="2" key="2">
    <citation type="submission" date="2023-11" db="UniProtKB">
        <authorList>
            <consortium name="WormBaseParasite"/>
        </authorList>
    </citation>
    <scope>IDENTIFICATION</scope>
</reference>
<protein>
    <submittedName>
        <fullName evidence="2">Uncharacterized protein</fullName>
    </submittedName>
</protein>
<evidence type="ECO:0000313" key="2">
    <source>
        <dbReference type="WBParaSite" id="TREG1_105500.2"/>
    </source>
</evidence>